<evidence type="ECO:0000313" key="2">
    <source>
        <dbReference type="EMBL" id="WVZ83976.1"/>
    </source>
</evidence>
<name>A0AAQ3X3Y2_PASNO</name>
<keyword evidence="1" id="KW-0175">Coiled coil</keyword>
<proteinExistence type="predicted"/>
<dbReference type="PANTHER" id="PTHR33063">
    <property type="entry name" value="OS02G0583500 PROTEIN"/>
    <property type="match status" value="1"/>
</dbReference>
<keyword evidence="3" id="KW-1185">Reference proteome</keyword>
<accession>A0AAQ3X3Y2</accession>
<dbReference type="InterPro" id="IPR004252">
    <property type="entry name" value="Probable_transposase_24"/>
</dbReference>
<reference evidence="2 3" key="1">
    <citation type="submission" date="2024-02" db="EMBL/GenBank/DDBJ databases">
        <title>High-quality chromosome-scale genome assembly of Pensacola bahiagrass (Paspalum notatum Flugge var. saurae).</title>
        <authorList>
            <person name="Vega J.M."/>
            <person name="Podio M."/>
            <person name="Orjuela J."/>
            <person name="Siena L.A."/>
            <person name="Pessino S.C."/>
            <person name="Combes M.C."/>
            <person name="Mariac C."/>
            <person name="Albertini E."/>
            <person name="Pupilli F."/>
            <person name="Ortiz J.P.A."/>
            <person name="Leblanc O."/>
        </authorList>
    </citation>
    <scope>NUCLEOTIDE SEQUENCE [LARGE SCALE GENOMIC DNA]</scope>
    <source>
        <strain evidence="2">R1</strain>
        <tissue evidence="2">Leaf</tissue>
    </source>
</reference>
<evidence type="ECO:0000313" key="3">
    <source>
        <dbReference type="Proteomes" id="UP001341281"/>
    </source>
</evidence>
<dbReference type="PANTHER" id="PTHR33063:SF16">
    <property type="entry name" value="OS02G0241300 PROTEIN"/>
    <property type="match status" value="1"/>
</dbReference>
<gene>
    <name evidence="2" type="ORF">U9M48_031062</name>
</gene>
<dbReference type="EMBL" id="CP144751">
    <property type="protein sequence ID" value="WVZ83976.1"/>
    <property type="molecule type" value="Genomic_DNA"/>
</dbReference>
<sequence>MQAAKLASEGGIAIRQHISILTHWKEYKKRDEHLKNFKGKLGAQFAMDTDSKAVNDACLDMLKNGKNRGKVKLPQRTGSQCYIAHAYVTKQEKYKDAEPTAIDLFKHTHCSKKNGYSEPVKEAIAAMEPIVAETGHEGQEPKSPTEVVSQVLPKSSTFLQNVGIMPANKTRSGGTSSLQVQQLQAQLEAEKQESAGLRQELDTLKTSAQEAEAKIDSLQNKQDETNALLR</sequence>
<dbReference type="Pfam" id="PF03004">
    <property type="entry name" value="Transposase_24"/>
    <property type="match status" value="1"/>
</dbReference>
<protein>
    <submittedName>
        <fullName evidence="2">Uncharacterized protein</fullName>
    </submittedName>
</protein>
<organism evidence="2 3">
    <name type="scientific">Paspalum notatum var. saurae</name>
    <dbReference type="NCBI Taxonomy" id="547442"/>
    <lineage>
        <taxon>Eukaryota</taxon>
        <taxon>Viridiplantae</taxon>
        <taxon>Streptophyta</taxon>
        <taxon>Embryophyta</taxon>
        <taxon>Tracheophyta</taxon>
        <taxon>Spermatophyta</taxon>
        <taxon>Magnoliopsida</taxon>
        <taxon>Liliopsida</taxon>
        <taxon>Poales</taxon>
        <taxon>Poaceae</taxon>
        <taxon>PACMAD clade</taxon>
        <taxon>Panicoideae</taxon>
        <taxon>Andropogonodae</taxon>
        <taxon>Paspaleae</taxon>
        <taxon>Paspalinae</taxon>
        <taxon>Paspalum</taxon>
    </lineage>
</organism>
<feature type="coiled-coil region" evidence="1">
    <location>
        <begin position="180"/>
        <end position="228"/>
    </location>
</feature>
<evidence type="ECO:0000256" key="1">
    <source>
        <dbReference type="SAM" id="Coils"/>
    </source>
</evidence>
<dbReference type="Proteomes" id="UP001341281">
    <property type="component" value="Chromosome 07"/>
</dbReference>
<dbReference type="AlphaFoldDB" id="A0AAQ3X3Y2"/>